<evidence type="ECO:0000256" key="9">
    <source>
        <dbReference type="SAM" id="SignalP"/>
    </source>
</evidence>
<dbReference type="Proteomes" id="UP000825935">
    <property type="component" value="Chromosome 18"/>
</dbReference>
<reference evidence="11" key="1">
    <citation type="submission" date="2021-08" db="EMBL/GenBank/DDBJ databases">
        <title>WGS assembly of Ceratopteris richardii.</title>
        <authorList>
            <person name="Marchant D.B."/>
            <person name="Chen G."/>
            <person name="Jenkins J."/>
            <person name="Shu S."/>
            <person name="Leebens-Mack J."/>
            <person name="Grimwood J."/>
            <person name="Schmutz J."/>
            <person name="Soltis P."/>
            <person name="Soltis D."/>
            <person name="Chen Z.-H."/>
        </authorList>
    </citation>
    <scope>NUCLEOTIDE SEQUENCE</scope>
    <source>
        <strain evidence="11">Whitten #5841</strain>
        <tissue evidence="11">Leaf</tissue>
    </source>
</reference>
<dbReference type="InterPro" id="IPR053238">
    <property type="entry name" value="RING-H2_zinc_finger"/>
</dbReference>
<evidence type="ECO:0000256" key="6">
    <source>
        <dbReference type="ARBA" id="ARBA00024209"/>
    </source>
</evidence>
<feature type="domain" description="RING-type" evidence="10">
    <location>
        <begin position="165"/>
        <end position="207"/>
    </location>
</feature>
<evidence type="ECO:0000256" key="2">
    <source>
        <dbReference type="ARBA" id="ARBA00012483"/>
    </source>
</evidence>
<evidence type="ECO:0000256" key="8">
    <source>
        <dbReference type="SAM" id="Phobius"/>
    </source>
</evidence>
<comment type="catalytic activity">
    <reaction evidence="1">
        <text>S-ubiquitinyl-[E2 ubiquitin-conjugating enzyme]-L-cysteine + [acceptor protein]-L-lysine = [E2 ubiquitin-conjugating enzyme]-L-cysteine + N(6)-ubiquitinyl-[acceptor protein]-L-lysine.</text>
        <dbReference type="EC" id="2.3.2.27"/>
    </reaction>
</comment>
<dbReference type="SUPFAM" id="SSF57850">
    <property type="entry name" value="RING/U-box"/>
    <property type="match status" value="1"/>
</dbReference>
<feature type="chain" id="PRO_5035946343" description="RING-type E3 ubiquitin transferase" evidence="9">
    <location>
        <begin position="23"/>
        <end position="235"/>
    </location>
</feature>
<feature type="signal peptide" evidence="9">
    <location>
        <begin position="1"/>
        <end position="22"/>
    </location>
</feature>
<dbReference type="PROSITE" id="PS50089">
    <property type="entry name" value="ZF_RING_2"/>
    <property type="match status" value="1"/>
</dbReference>
<comment type="caution">
    <text evidence="11">The sequence shown here is derived from an EMBL/GenBank/DDBJ whole genome shotgun (WGS) entry which is preliminary data.</text>
</comment>
<evidence type="ECO:0000256" key="7">
    <source>
        <dbReference type="PROSITE-ProRule" id="PRU00175"/>
    </source>
</evidence>
<dbReference type="Gene3D" id="3.30.40.10">
    <property type="entry name" value="Zinc/RING finger domain, C3HC4 (zinc finger)"/>
    <property type="match status" value="1"/>
</dbReference>
<feature type="transmembrane region" description="Helical" evidence="8">
    <location>
        <begin position="79"/>
        <end position="100"/>
    </location>
</feature>
<keyword evidence="8" id="KW-1133">Transmembrane helix</keyword>
<evidence type="ECO:0000313" key="12">
    <source>
        <dbReference type="Proteomes" id="UP000825935"/>
    </source>
</evidence>
<keyword evidence="4 7" id="KW-0863">Zinc-finger</keyword>
<dbReference type="EC" id="2.3.2.27" evidence="2"/>
<dbReference type="Pfam" id="PF13639">
    <property type="entry name" value="zf-RING_2"/>
    <property type="match status" value="1"/>
</dbReference>
<sequence>MTLRIFSAVIVVLALFLRPIHARVCNTTGTLSCVSSPRFEQRENNLAVGLDTNATAQNATTMPSADQTMAPFLYGSTSSFLVLLMCALCFMFIFILPLYIRRRCMNSGNPGNAVNHGVPNLSSSLEQQHVRNSIIVSSLPTVRYSKQRQLSDSVAMKYRIFSAECPVCLTAFEEGEELRILPACGHWYHKDCIDMWVFSHETCPLCRCIIGEKAASDGIRQAEPNLHTHIPGHMV</sequence>
<evidence type="ECO:0000259" key="10">
    <source>
        <dbReference type="PROSITE" id="PS50089"/>
    </source>
</evidence>
<dbReference type="EMBL" id="CM035423">
    <property type="protein sequence ID" value="KAH7365983.1"/>
    <property type="molecule type" value="Genomic_DNA"/>
</dbReference>
<dbReference type="InterPro" id="IPR013083">
    <property type="entry name" value="Znf_RING/FYVE/PHD"/>
</dbReference>
<keyword evidence="8" id="KW-0472">Membrane</keyword>
<evidence type="ECO:0000256" key="5">
    <source>
        <dbReference type="ARBA" id="ARBA00022833"/>
    </source>
</evidence>
<gene>
    <name evidence="11" type="ORF">KP509_18G057600</name>
</gene>
<dbReference type="GO" id="GO:0061630">
    <property type="term" value="F:ubiquitin protein ligase activity"/>
    <property type="evidence" value="ECO:0007669"/>
    <property type="project" value="UniProtKB-EC"/>
</dbReference>
<dbReference type="PANTHER" id="PTHR14155">
    <property type="entry name" value="RING FINGER DOMAIN-CONTAINING"/>
    <property type="match status" value="1"/>
</dbReference>
<dbReference type="OrthoDB" id="9984778at2759"/>
<organism evidence="11 12">
    <name type="scientific">Ceratopteris richardii</name>
    <name type="common">Triangle waterfern</name>
    <dbReference type="NCBI Taxonomy" id="49495"/>
    <lineage>
        <taxon>Eukaryota</taxon>
        <taxon>Viridiplantae</taxon>
        <taxon>Streptophyta</taxon>
        <taxon>Embryophyta</taxon>
        <taxon>Tracheophyta</taxon>
        <taxon>Polypodiopsida</taxon>
        <taxon>Polypodiidae</taxon>
        <taxon>Polypodiales</taxon>
        <taxon>Pteridineae</taxon>
        <taxon>Pteridaceae</taxon>
        <taxon>Parkerioideae</taxon>
        <taxon>Ceratopteris</taxon>
    </lineage>
</organism>
<comment type="similarity">
    <text evidence="6">Belongs to the RING-type zinc finger family. ATL subfamily.</text>
</comment>
<proteinExistence type="inferred from homology"/>
<keyword evidence="5" id="KW-0862">Zinc</keyword>
<protein>
    <recommendedName>
        <fullName evidence="2">RING-type E3 ubiquitin transferase</fullName>
        <ecNumber evidence="2">2.3.2.27</ecNumber>
    </recommendedName>
</protein>
<evidence type="ECO:0000313" key="11">
    <source>
        <dbReference type="EMBL" id="KAH7365983.1"/>
    </source>
</evidence>
<accession>A0A8T2SUG0</accession>
<dbReference type="CDD" id="cd16461">
    <property type="entry name" value="RING-H2_EL5-like"/>
    <property type="match status" value="1"/>
</dbReference>
<keyword evidence="8" id="KW-0812">Transmembrane</keyword>
<dbReference type="PANTHER" id="PTHR14155:SF627">
    <property type="entry name" value="OS06G0192800 PROTEIN"/>
    <property type="match status" value="1"/>
</dbReference>
<dbReference type="GO" id="GO:0008270">
    <property type="term" value="F:zinc ion binding"/>
    <property type="evidence" value="ECO:0007669"/>
    <property type="project" value="UniProtKB-KW"/>
</dbReference>
<keyword evidence="9" id="KW-0732">Signal</keyword>
<keyword evidence="3" id="KW-0479">Metal-binding</keyword>
<dbReference type="AlphaFoldDB" id="A0A8T2SUG0"/>
<evidence type="ECO:0000256" key="4">
    <source>
        <dbReference type="ARBA" id="ARBA00022771"/>
    </source>
</evidence>
<dbReference type="SMART" id="SM00184">
    <property type="entry name" value="RING"/>
    <property type="match status" value="1"/>
</dbReference>
<evidence type="ECO:0000256" key="3">
    <source>
        <dbReference type="ARBA" id="ARBA00022723"/>
    </source>
</evidence>
<dbReference type="InterPro" id="IPR001841">
    <property type="entry name" value="Znf_RING"/>
</dbReference>
<name>A0A8T2SUG0_CERRI</name>
<keyword evidence="12" id="KW-1185">Reference proteome</keyword>
<evidence type="ECO:0000256" key="1">
    <source>
        <dbReference type="ARBA" id="ARBA00000900"/>
    </source>
</evidence>